<dbReference type="Pfam" id="PF00954">
    <property type="entry name" value="S_locus_glycop"/>
    <property type="match status" value="1"/>
</dbReference>
<keyword evidence="5" id="KW-0418">Kinase</keyword>
<organism evidence="9 10">
    <name type="scientific">Hevea brasiliensis</name>
    <name type="common">Para rubber tree</name>
    <name type="synonym">Siphonia brasiliensis</name>
    <dbReference type="NCBI Taxonomy" id="3981"/>
    <lineage>
        <taxon>Eukaryota</taxon>
        <taxon>Viridiplantae</taxon>
        <taxon>Streptophyta</taxon>
        <taxon>Embryophyta</taxon>
        <taxon>Tracheophyta</taxon>
        <taxon>Spermatophyta</taxon>
        <taxon>Magnoliopsida</taxon>
        <taxon>eudicotyledons</taxon>
        <taxon>Gunneridae</taxon>
        <taxon>Pentapetalae</taxon>
        <taxon>rosids</taxon>
        <taxon>fabids</taxon>
        <taxon>Malpighiales</taxon>
        <taxon>Euphorbiaceae</taxon>
        <taxon>Crotonoideae</taxon>
        <taxon>Micrandreae</taxon>
        <taxon>Hevea</taxon>
    </lineage>
</organism>
<keyword evidence="7" id="KW-1015">Disulfide bond</keyword>
<dbReference type="PANTHER" id="PTHR27002:SF851">
    <property type="entry name" value="G-TYPE LECTIN S-RECEPTOR-LIKE SERINE_THREONINE-PROTEIN KINASE SD1-1"/>
    <property type="match status" value="1"/>
</dbReference>
<accession>A0A6A6KDJ5</accession>
<dbReference type="GO" id="GO:0004674">
    <property type="term" value="F:protein serine/threonine kinase activity"/>
    <property type="evidence" value="ECO:0007669"/>
    <property type="project" value="UniProtKB-KW"/>
</dbReference>
<keyword evidence="6" id="KW-0067">ATP-binding</keyword>
<proteinExistence type="predicted"/>
<keyword evidence="4" id="KW-0547">Nucleotide-binding</keyword>
<dbReference type="GO" id="GO:0005886">
    <property type="term" value="C:plasma membrane"/>
    <property type="evidence" value="ECO:0007669"/>
    <property type="project" value="TreeGrafter"/>
</dbReference>
<evidence type="ECO:0000259" key="8">
    <source>
        <dbReference type="PROSITE" id="PS50011"/>
    </source>
</evidence>
<evidence type="ECO:0000256" key="5">
    <source>
        <dbReference type="ARBA" id="ARBA00022777"/>
    </source>
</evidence>
<dbReference type="InterPro" id="IPR000719">
    <property type="entry name" value="Prot_kinase_dom"/>
</dbReference>
<dbReference type="Gene3D" id="3.30.200.20">
    <property type="entry name" value="Phosphorylase Kinase, domain 1"/>
    <property type="match status" value="1"/>
</dbReference>
<dbReference type="PANTHER" id="PTHR27002">
    <property type="entry name" value="RECEPTOR-LIKE SERINE/THREONINE-PROTEIN KINASE SD1-8"/>
    <property type="match status" value="1"/>
</dbReference>
<dbReference type="PROSITE" id="PS50011">
    <property type="entry name" value="PROTEIN_KINASE_DOM"/>
    <property type="match status" value="1"/>
</dbReference>
<dbReference type="Pfam" id="PF07714">
    <property type="entry name" value="PK_Tyr_Ser-Thr"/>
    <property type="match status" value="1"/>
</dbReference>
<dbReference type="Proteomes" id="UP000467840">
    <property type="component" value="Chromosome 3"/>
</dbReference>
<protein>
    <recommendedName>
        <fullName evidence="8">Protein kinase domain-containing protein</fullName>
    </recommendedName>
</protein>
<evidence type="ECO:0000313" key="10">
    <source>
        <dbReference type="Proteomes" id="UP000467840"/>
    </source>
</evidence>
<dbReference type="GO" id="GO:0048544">
    <property type="term" value="P:recognition of pollen"/>
    <property type="evidence" value="ECO:0007669"/>
    <property type="project" value="InterPro"/>
</dbReference>
<dbReference type="InterPro" id="IPR000858">
    <property type="entry name" value="S_locus_glycoprot_dom"/>
</dbReference>
<evidence type="ECO:0000313" key="9">
    <source>
        <dbReference type="EMBL" id="KAF2285988.1"/>
    </source>
</evidence>
<keyword evidence="10" id="KW-1185">Reference proteome</keyword>
<reference evidence="9 10" key="1">
    <citation type="journal article" date="2020" name="Mol. Plant">
        <title>The Chromosome-Based Rubber Tree Genome Provides New Insights into Spurge Genome Evolution and Rubber Biosynthesis.</title>
        <authorList>
            <person name="Liu J."/>
            <person name="Shi C."/>
            <person name="Shi C.C."/>
            <person name="Li W."/>
            <person name="Zhang Q.J."/>
            <person name="Zhang Y."/>
            <person name="Li K."/>
            <person name="Lu H.F."/>
            <person name="Shi C."/>
            <person name="Zhu S.T."/>
            <person name="Xiao Z.Y."/>
            <person name="Nan H."/>
            <person name="Yue Y."/>
            <person name="Zhu X.G."/>
            <person name="Wu Y."/>
            <person name="Hong X.N."/>
            <person name="Fan G.Y."/>
            <person name="Tong Y."/>
            <person name="Zhang D."/>
            <person name="Mao C.L."/>
            <person name="Liu Y.L."/>
            <person name="Hao S.J."/>
            <person name="Liu W.Q."/>
            <person name="Lv M.Q."/>
            <person name="Zhang H.B."/>
            <person name="Liu Y."/>
            <person name="Hu-Tang G.R."/>
            <person name="Wang J.P."/>
            <person name="Wang J.H."/>
            <person name="Sun Y.H."/>
            <person name="Ni S.B."/>
            <person name="Chen W.B."/>
            <person name="Zhang X.C."/>
            <person name="Jiao Y.N."/>
            <person name="Eichler E.E."/>
            <person name="Li G.H."/>
            <person name="Liu X."/>
            <person name="Gao L.Z."/>
        </authorList>
    </citation>
    <scope>NUCLEOTIDE SEQUENCE [LARGE SCALE GENOMIC DNA]</scope>
    <source>
        <strain evidence="10">cv. GT1</strain>
        <tissue evidence="9">Leaf</tissue>
    </source>
</reference>
<evidence type="ECO:0000256" key="4">
    <source>
        <dbReference type="ARBA" id="ARBA00022741"/>
    </source>
</evidence>
<dbReference type="EMBL" id="JAAGAX010000017">
    <property type="protein sequence ID" value="KAF2285988.1"/>
    <property type="molecule type" value="Genomic_DNA"/>
</dbReference>
<dbReference type="InterPro" id="IPR001245">
    <property type="entry name" value="Ser-Thr/Tyr_kinase_cat_dom"/>
</dbReference>
<dbReference type="InterPro" id="IPR011009">
    <property type="entry name" value="Kinase-like_dom_sf"/>
</dbReference>
<evidence type="ECO:0000256" key="3">
    <source>
        <dbReference type="ARBA" id="ARBA00022729"/>
    </source>
</evidence>
<dbReference type="GO" id="GO:0005524">
    <property type="term" value="F:ATP binding"/>
    <property type="evidence" value="ECO:0007669"/>
    <property type="project" value="UniProtKB-KW"/>
</dbReference>
<comment type="caution">
    <text evidence="9">The sequence shown here is derived from an EMBL/GenBank/DDBJ whole genome shotgun (WGS) entry which is preliminary data.</text>
</comment>
<evidence type="ECO:0000256" key="6">
    <source>
        <dbReference type="ARBA" id="ARBA00022840"/>
    </source>
</evidence>
<sequence>MKIGRIAEGIDLYISSWKSIDDPSQGNFTLGIDSSGLQVILKQGMAVKARSGLWNGLGVSGMPIMKPNTLYNFTYISNQREKYFTYELLNKSVISKMVLDESGKMELFTWNDLACNWIGFSVVPVNKCDAYALCGVNEEDLQLPEFDFATIAEGTNNFSINNKIGEGGFGPVYKGMFKDGQEIAVKRLLKNSRQGLDEFKNEVIGYMSAEYAIDRLYSVNSDVFSFGVMVLEIVRGRRNRGFYNLEHHLNLLGHAWELFSESRYLELIDTSIAEKYNLLEVLRSIHVGLLCVQRSPEERPSISVVVRMLDSESCIASA</sequence>
<feature type="domain" description="Protein kinase" evidence="8">
    <location>
        <begin position="158"/>
        <end position="318"/>
    </location>
</feature>
<keyword evidence="1" id="KW-0723">Serine/threonine-protein kinase</keyword>
<gene>
    <name evidence="9" type="ORF">GH714_009485</name>
</gene>
<dbReference type="SUPFAM" id="SSF56112">
    <property type="entry name" value="Protein kinase-like (PK-like)"/>
    <property type="match status" value="1"/>
</dbReference>
<evidence type="ECO:0000256" key="7">
    <source>
        <dbReference type="ARBA" id="ARBA00023157"/>
    </source>
</evidence>
<evidence type="ECO:0000256" key="1">
    <source>
        <dbReference type="ARBA" id="ARBA00022527"/>
    </source>
</evidence>
<keyword evidence="2" id="KW-0808">Transferase</keyword>
<name>A0A6A6KDJ5_HEVBR</name>
<evidence type="ECO:0000256" key="2">
    <source>
        <dbReference type="ARBA" id="ARBA00022679"/>
    </source>
</evidence>
<keyword evidence="3" id="KW-0732">Signal</keyword>
<dbReference type="Gene3D" id="1.10.510.10">
    <property type="entry name" value="Transferase(Phosphotransferase) domain 1"/>
    <property type="match status" value="1"/>
</dbReference>
<dbReference type="AlphaFoldDB" id="A0A6A6KDJ5"/>